<sequence length="239" mass="27500">MPQVPPPFPQHLNVVVPPTPQALRNSIPDHTSWNFHKVFSEDLRYEHQMYGYVNAYLQAIFPQERWFLINPQYQMRPIVDNPDTAGDTSFGSLGGVHLARTQGSEGIGKEYPDFSVTKTFPRHLHQQHVQYLIALVEVKLFREEPNSETPEKAINQLTDYLEHASQFPNREDMLKGFVVSNEGYCCWQIMDIDDELEILPVRGEGEENRVLTDLFDSGSPFSRFLCDISIAHWNLADLP</sequence>
<gene>
    <name evidence="1" type="ORF">VNI00_009275</name>
</gene>
<keyword evidence="2" id="KW-1185">Reference proteome</keyword>
<evidence type="ECO:0000313" key="2">
    <source>
        <dbReference type="Proteomes" id="UP001383192"/>
    </source>
</evidence>
<reference evidence="1 2" key="1">
    <citation type="submission" date="2024-01" db="EMBL/GenBank/DDBJ databases">
        <title>A draft genome for a cacao thread blight-causing isolate of Paramarasmius palmivorus.</title>
        <authorList>
            <person name="Baruah I.K."/>
            <person name="Bukari Y."/>
            <person name="Amoako-Attah I."/>
            <person name="Meinhardt L.W."/>
            <person name="Bailey B.A."/>
            <person name="Cohen S.P."/>
        </authorList>
    </citation>
    <scope>NUCLEOTIDE SEQUENCE [LARGE SCALE GENOMIC DNA]</scope>
    <source>
        <strain evidence="1 2">GH-12</strain>
    </source>
</reference>
<comment type="caution">
    <text evidence="1">The sequence shown here is derived from an EMBL/GenBank/DDBJ whole genome shotgun (WGS) entry which is preliminary data.</text>
</comment>
<proteinExistence type="predicted"/>
<dbReference type="EMBL" id="JAYKXP010000034">
    <property type="protein sequence ID" value="KAK7041409.1"/>
    <property type="molecule type" value="Genomic_DNA"/>
</dbReference>
<dbReference type="AlphaFoldDB" id="A0AAW0CR19"/>
<name>A0AAW0CR19_9AGAR</name>
<evidence type="ECO:0000313" key="1">
    <source>
        <dbReference type="EMBL" id="KAK7041409.1"/>
    </source>
</evidence>
<protein>
    <submittedName>
        <fullName evidence="1">Uncharacterized protein</fullName>
    </submittedName>
</protein>
<organism evidence="1 2">
    <name type="scientific">Paramarasmius palmivorus</name>
    <dbReference type="NCBI Taxonomy" id="297713"/>
    <lineage>
        <taxon>Eukaryota</taxon>
        <taxon>Fungi</taxon>
        <taxon>Dikarya</taxon>
        <taxon>Basidiomycota</taxon>
        <taxon>Agaricomycotina</taxon>
        <taxon>Agaricomycetes</taxon>
        <taxon>Agaricomycetidae</taxon>
        <taxon>Agaricales</taxon>
        <taxon>Marasmiineae</taxon>
        <taxon>Marasmiaceae</taxon>
        <taxon>Paramarasmius</taxon>
    </lineage>
</organism>
<dbReference type="Proteomes" id="UP001383192">
    <property type="component" value="Unassembled WGS sequence"/>
</dbReference>
<accession>A0AAW0CR19</accession>